<feature type="transmembrane region" description="Helical" evidence="2">
    <location>
        <begin position="68"/>
        <end position="85"/>
    </location>
</feature>
<dbReference type="KEGG" id="mri:Mal4_23230"/>
<feature type="domain" description="Transglutaminase-like" evidence="3">
    <location>
        <begin position="566"/>
        <end position="639"/>
    </location>
</feature>
<dbReference type="GO" id="GO:0003810">
    <property type="term" value="F:protein-glutamine gamma-glutamyltransferase activity"/>
    <property type="evidence" value="ECO:0007669"/>
    <property type="project" value="UniProtKB-EC"/>
</dbReference>
<dbReference type="PANTHER" id="PTHR42736">
    <property type="entry name" value="PROTEIN-GLUTAMINE GAMMA-GLUTAMYLTRANSFERASE"/>
    <property type="match status" value="1"/>
</dbReference>
<dbReference type="InterPro" id="IPR002931">
    <property type="entry name" value="Transglutaminase-like"/>
</dbReference>
<keyword evidence="5" id="KW-1185">Reference proteome</keyword>
<keyword evidence="2" id="KW-0812">Transmembrane</keyword>
<feature type="transmembrane region" description="Helical" evidence="2">
    <location>
        <begin position="41"/>
        <end position="62"/>
    </location>
</feature>
<dbReference type="OrthoDB" id="231513at2"/>
<dbReference type="Gene3D" id="3.10.620.30">
    <property type="match status" value="1"/>
</dbReference>
<dbReference type="AlphaFoldDB" id="A0A517Z694"/>
<feature type="transmembrane region" description="Helical" evidence="2">
    <location>
        <begin position="97"/>
        <end position="116"/>
    </location>
</feature>
<feature type="transmembrane region" description="Helical" evidence="2">
    <location>
        <begin position="207"/>
        <end position="228"/>
    </location>
</feature>
<proteinExistence type="predicted"/>
<feature type="transmembrane region" description="Helical" evidence="2">
    <location>
        <begin position="176"/>
        <end position="195"/>
    </location>
</feature>
<dbReference type="EMBL" id="CP036275">
    <property type="protein sequence ID" value="QDU38003.1"/>
    <property type="molecule type" value="Genomic_DNA"/>
</dbReference>
<name>A0A517Z694_9PLAN</name>
<dbReference type="EC" id="2.3.2.13" evidence="4"/>
<reference evidence="4 5" key="1">
    <citation type="submission" date="2019-02" db="EMBL/GenBank/DDBJ databases">
        <title>Deep-cultivation of Planctomycetes and their phenomic and genomic characterization uncovers novel biology.</title>
        <authorList>
            <person name="Wiegand S."/>
            <person name="Jogler M."/>
            <person name="Boedeker C."/>
            <person name="Pinto D."/>
            <person name="Vollmers J."/>
            <person name="Rivas-Marin E."/>
            <person name="Kohn T."/>
            <person name="Peeters S.H."/>
            <person name="Heuer A."/>
            <person name="Rast P."/>
            <person name="Oberbeckmann S."/>
            <person name="Bunk B."/>
            <person name="Jeske O."/>
            <person name="Meyerdierks A."/>
            <person name="Storesund J.E."/>
            <person name="Kallscheuer N."/>
            <person name="Luecker S."/>
            <person name="Lage O.M."/>
            <person name="Pohl T."/>
            <person name="Merkel B.J."/>
            <person name="Hornburger P."/>
            <person name="Mueller R.-W."/>
            <person name="Bruemmer F."/>
            <person name="Labrenz M."/>
            <person name="Spormann A.M."/>
            <person name="Op den Camp H."/>
            <person name="Overmann J."/>
            <person name="Amann R."/>
            <person name="Jetten M.S.M."/>
            <person name="Mascher T."/>
            <person name="Medema M.H."/>
            <person name="Devos D.P."/>
            <person name="Kaster A.-K."/>
            <person name="Ovreas L."/>
            <person name="Rohde M."/>
            <person name="Galperin M.Y."/>
            <person name="Jogler C."/>
        </authorList>
    </citation>
    <scope>NUCLEOTIDE SEQUENCE [LARGE SCALE GENOMIC DNA]</scope>
    <source>
        <strain evidence="4 5">Mal4</strain>
    </source>
</reference>
<dbReference type="SUPFAM" id="SSF54001">
    <property type="entry name" value="Cysteine proteinases"/>
    <property type="match status" value="1"/>
</dbReference>
<evidence type="ECO:0000313" key="4">
    <source>
        <dbReference type="EMBL" id="QDU38003.1"/>
    </source>
</evidence>
<evidence type="ECO:0000313" key="5">
    <source>
        <dbReference type="Proteomes" id="UP000320496"/>
    </source>
</evidence>
<evidence type="ECO:0000259" key="3">
    <source>
        <dbReference type="SMART" id="SM00460"/>
    </source>
</evidence>
<dbReference type="InterPro" id="IPR052901">
    <property type="entry name" value="Bact_TGase-like"/>
</dbReference>
<keyword evidence="4" id="KW-0012">Acyltransferase</keyword>
<gene>
    <name evidence="4" type="primary">tgpA_3</name>
    <name evidence="4" type="ORF">Mal4_23230</name>
</gene>
<protein>
    <submittedName>
        <fullName evidence="4">Protein-glutamine gamma-glutamyltransferase</fullName>
        <ecNumber evidence="4">2.3.2.13</ecNumber>
    </submittedName>
</protein>
<dbReference type="RefSeq" id="WP_145369331.1">
    <property type="nucleotide sequence ID" value="NZ_CP036275.1"/>
</dbReference>
<dbReference type="Proteomes" id="UP000320496">
    <property type="component" value="Chromosome"/>
</dbReference>
<dbReference type="PANTHER" id="PTHR42736:SF1">
    <property type="entry name" value="PROTEIN-GLUTAMINE GAMMA-GLUTAMYLTRANSFERASE"/>
    <property type="match status" value="1"/>
</dbReference>
<keyword evidence="2" id="KW-0472">Membrane</keyword>
<keyword evidence="4" id="KW-0808">Transferase</keyword>
<evidence type="ECO:0000256" key="2">
    <source>
        <dbReference type="SAM" id="Phobius"/>
    </source>
</evidence>
<accession>A0A517Z694</accession>
<feature type="transmembrane region" description="Helical" evidence="2">
    <location>
        <begin position="128"/>
        <end position="146"/>
    </location>
</feature>
<dbReference type="SMART" id="SM00460">
    <property type="entry name" value="TGc"/>
    <property type="match status" value="1"/>
</dbReference>
<organism evidence="4 5">
    <name type="scientific">Maioricimonas rarisocia</name>
    <dbReference type="NCBI Taxonomy" id="2528026"/>
    <lineage>
        <taxon>Bacteria</taxon>
        <taxon>Pseudomonadati</taxon>
        <taxon>Planctomycetota</taxon>
        <taxon>Planctomycetia</taxon>
        <taxon>Planctomycetales</taxon>
        <taxon>Planctomycetaceae</taxon>
        <taxon>Maioricimonas</taxon>
    </lineage>
</organism>
<sequence>MSPDSLPQTARIRSSTSADLREIPHRSTSAGSARSQPQLQVVATILAMLAISTFAVICADGVASPGLLIWLAVQLLSMAAGGWLMRRLSRVRPEPPAISPVLVVLGLFPLVTELPSRHFLGIGHPLEMITMCVVRNVVIGLTIMSVWHPYQRLCVVMSLFLSLFGLTATRDLAAQILVGCFAIGGAIWLVMAHWESMRRRLRGRQKARLPVAAMVVPLLVVAACLLAARNDRVAVAMRGWLPSSGGEGASDPYARNGVGDGEQLVAGSERVQSFAPLEDAPFVQDDRPSLYDIFDDTYEEPLEVTQTDRAVALPPDLASRINEHLQSRMEKATREFSTDRARPESKSQRKAETVHSDALFHVVGRVPLHLRLEVYDLFDGIHWYPGKVQEFRPPLSIRQSEGKPWLTLPDRGGDLDYLGAAETHALKIVHLDSKTIPAPLFLHGVHIDRVDREEMFTHGPDGLVAMNRKRIPALVPIHIASRSIDRRALAGSGTQFRKAAGYPASALLPTAIDEQRLRRLAASITSERANGWDEISAVVEHLRREYEHDSSARRTGTDGTPVEDFLFDTQRGPDYQFATAAAVLLRCLGYSTRVVSGFYVDPEKYDPLARQTSVYTNDVHFWTEVRVSGGDWVTLEPTPGYEVLGPPPTWLDNVLASLNSTAAWTVDHWVAISVGLLAMSLLLYRRNEVLDTLDLLAWRVRPGRDASEIALRSFALLQRRARRARHTWQPGTTARSWLISLKNETDDAAATRLTSAAQLIEAAAYAQHSNVSDEDFRRVLHLWKDLLDRHSLAWFRNSTARRRQRQQRAQNVDATNST</sequence>
<feature type="compositionally biased region" description="Polar residues" evidence="1">
    <location>
        <begin position="1"/>
        <end position="18"/>
    </location>
</feature>
<evidence type="ECO:0000256" key="1">
    <source>
        <dbReference type="SAM" id="MobiDB-lite"/>
    </source>
</evidence>
<feature type="region of interest" description="Disordered" evidence="1">
    <location>
        <begin position="328"/>
        <end position="350"/>
    </location>
</feature>
<dbReference type="Pfam" id="PF01841">
    <property type="entry name" value="Transglut_core"/>
    <property type="match status" value="1"/>
</dbReference>
<feature type="region of interest" description="Disordered" evidence="1">
    <location>
        <begin position="1"/>
        <end position="32"/>
    </location>
</feature>
<keyword evidence="2" id="KW-1133">Transmembrane helix</keyword>
<dbReference type="InterPro" id="IPR038765">
    <property type="entry name" value="Papain-like_cys_pep_sf"/>
</dbReference>